<dbReference type="InterPro" id="IPR044673">
    <property type="entry name" value="DCL-like"/>
</dbReference>
<dbReference type="Proteomes" id="UP000308713">
    <property type="component" value="Unassembled WGS sequence"/>
</dbReference>
<dbReference type="Pfam" id="PF11523">
    <property type="entry name" value="DUF3223"/>
    <property type="match status" value="1"/>
</dbReference>
<name>A0A5C4SPC6_9FLAO</name>
<dbReference type="PANTHER" id="PTHR33415:SF12">
    <property type="entry name" value="PROTEIN EMBRYO DEFECTIVE 514"/>
    <property type="match status" value="1"/>
</dbReference>
<dbReference type="OrthoDB" id="892817at2"/>
<dbReference type="EMBL" id="VDCS01000005">
    <property type="protein sequence ID" value="TNJ45332.1"/>
    <property type="molecule type" value="Genomic_DNA"/>
</dbReference>
<keyword evidence="2" id="KW-1185">Reference proteome</keyword>
<evidence type="ECO:0000313" key="2">
    <source>
        <dbReference type="Proteomes" id="UP000308713"/>
    </source>
</evidence>
<protein>
    <submittedName>
        <fullName evidence="1">DUF3223 domain-containing protein</fullName>
    </submittedName>
</protein>
<sequence length="233" mass="27321">MKTPIKIGESKFPSKKAALEFYKEILNSYEIGETLNTSDFDNLFCLLKIHSRKKEKIGCGIDHFCIGLAKFNTKSFELVRTDETSEFISYTKRINKPKNKFANFRAACRQAIQADLINVKQNYFRDHYKNGKVKCQETGKFLTYEELSVDHRQPNTFSVIVDRFIEIKKLDLEKIEYLQINGGPNELVKQKLKTEFRNYHKEKAILRIVKRELNLSKAHQARIEKTKMDLTIE</sequence>
<gene>
    <name evidence="1" type="ORF">FGF67_06370</name>
</gene>
<organism evidence="1 2">
    <name type="scientific">Allotamlana fucoidanivorans</name>
    <dbReference type="NCBI Taxonomy" id="2583814"/>
    <lineage>
        <taxon>Bacteria</taxon>
        <taxon>Pseudomonadati</taxon>
        <taxon>Bacteroidota</taxon>
        <taxon>Flavobacteriia</taxon>
        <taxon>Flavobacteriales</taxon>
        <taxon>Flavobacteriaceae</taxon>
        <taxon>Allotamlana</taxon>
    </lineage>
</organism>
<dbReference type="PANTHER" id="PTHR33415">
    <property type="entry name" value="PROTEIN EMBRYO DEFECTIVE 514"/>
    <property type="match status" value="1"/>
</dbReference>
<reference evidence="1 2" key="1">
    <citation type="submission" date="2019-05" db="EMBL/GenBank/DDBJ databases">
        <title>Tamlana fucoidanivorans sp. nov., isolated from the surface of algae collected from Fujian province in China.</title>
        <authorList>
            <person name="Li J."/>
        </authorList>
    </citation>
    <scope>NUCLEOTIDE SEQUENCE [LARGE SCALE GENOMIC DNA]</scope>
    <source>
        <strain evidence="1 2">CW2-9</strain>
    </source>
</reference>
<dbReference type="AlphaFoldDB" id="A0A5C4SPC6"/>
<accession>A0A5C4SPC6</accession>
<dbReference type="RefSeq" id="WP_139695875.1">
    <property type="nucleotide sequence ID" value="NZ_CP074074.1"/>
</dbReference>
<proteinExistence type="predicted"/>
<dbReference type="Gene3D" id="3.10.450.40">
    <property type="match status" value="1"/>
</dbReference>
<comment type="caution">
    <text evidence="1">The sequence shown here is derived from an EMBL/GenBank/DDBJ whole genome shotgun (WGS) entry which is preliminary data.</text>
</comment>
<evidence type="ECO:0000313" key="1">
    <source>
        <dbReference type="EMBL" id="TNJ45332.1"/>
    </source>
</evidence>